<keyword evidence="2" id="KW-0288">FMN</keyword>
<evidence type="ECO:0000256" key="4">
    <source>
        <dbReference type="ARBA" id="ARBA00023033"/>
    </source>
</evidence>
<dbReference type="GO" id="GO:0008726">
    <property type="term" value="F:alkanesulfonate monooxygenase activity"/>
    <property type="evidence" value="ECO:0007669"/>
    <property type="project" value="TreeGrafter"/>
</dbReference>
<evidence type="ECO:0000256" key="1">
    <source>
        <dbReference type="ARBA" id="ARBA00022630"/>
    </source>
</evidence>
<dbReference type="Gene3D" id="3.20.20.30">
    <property type="entry name" value="Luciferase-like domain"/>
    <property type="match status" value="1"/>
</dbReference>
<dbReference type="AlphaFoldDB" id="A0AA42BB42"/>
<dbReference type="EMBL" id="JAMSLR010000006">
    <property type="protein sequence ID" value="MCM8749414.1"/>
    <property type="molecule type" value="Genomic_DNA"/>
</dbReference>
<evidence type="ECO:0000313" key="6">
    <source>
        <dbReference type="EMBL" id="MCM8749414.1"/>
    </source>
</evidence>
<keyword evidence="4" id="KW-0503">Monooxygenase</keyword>
<comment type="caution">
    <text evidence="6">The sequence shown here is derived from an EMBL/GenBank/DDBJ whole genome shotgun (WGS) entry which is preliminary data.</text>
</comment>
<protein>
    <submittedName>
        <fullName evidence="6">LLM class flavin-dependent oxidoreductase</fullName>
    </submittedName>
</protein>
<sequence length="304" mass="33040">MTAGSPVRFGLNVHPGVADLDAALKLAQLAETHEIDLLTIQDHPYIADFFDTWALLAFLAARTTRVRLGTNVSPVPLRPPAMLAKLAASLDLMSGGRIELGIGAGAFLQGILAMGGWTPEEPAERVRMFEEAITLIRALWESDRPVTWAGRYVQVRGLRFGPRPEHRPRIWVGATRPRMLRLVGRLADGLLVSNTYVPEHQLEQVHAAVDAGAAEAGRPPGAIRRGYNLMGVVKLAGPDPVTAEIRPGAPVLSAEEWAAELVRLYRERRIDTMIFWPLGRRPLDQAAVFAAEVVPAARAALASG</sequence>
<proteinExistence type="predicted"/>
<gene>
    <name evidence="6" type="ORF">NET02_09670</name>
</gene>
<dbReference type="Proteomes" id="UP001165306">
    <property type="component" value="Unassembled WGS sequence"/>
</dbReference>
<evidence type="ECO:0000313" key="7">
    <source>
        <dbReference type="Proteomes" id="UP001165306"/>
    </source>
</evidence>
<keyword evidence="3" id="KW-0560">Oxidoreductase</keyword>
<evidence type="ECO:0000256" key="3">
    <source>
        <dbReference type="ARBA" id="ARBA00023002"/>
    </source>
</evidence>
<organism evidence="6 7">
    <name type="scientific">Thermalbibacter longus</name>
    <dbReference type="NCBI Taxonomy" id="2951981"/>
    <lineage>
        <taxon>Bacteria</taxon>
        <taxon>Pseudomonadati</taxon>
        <taxon>Thermomicrobiota</taxon>
        <taxon>Thermomicrobia</taxon>
        <taxon>Thermomicrobiales</taxon>
        <taxon>Thermomicrobiaceae</taxon>
        <taxon>Thermalbibacter</taxon>
    </lineage>
</organism>
<feature type="domain" description="Luciferase-like" evidence="5">
    <location>
        <begin position="8"/>
        <end position="230"/>
    </location>
</feature>
<dbReference type="PANTHER" id="PTHR42847:SF4">
    <property type="entry name" value="ALKANESULFONATE MONOOXYGENASE-RELATED"/>
    <property type="match status" value="1"/>
</dbReference>
<dbReference type="InterPro" id="IPR050172">
    <property type="entry name" value="SsuD_RutA_monooxygenase"/>
</dbReference>
<keyword evidence="7" id="KW-1185">Reference proteome</keyword>
<dbReference type="SUPFAM" id="SSF51679">
    <property type="entry name" value="Bacterial luciferase-like"/>
    <property type="match status" value="1"/>
</dbReference>
<reference evidence="6" key="1">
    <citation type="submission" date="2022-06" db="EMBL/GenBank/DDBJ databases">
        <title>CFH 74404 Thermomicrobiaceae sp.</title>
        <authorList>
            <person name="Ming H."/>
            <person name="Li W.-J."/>
            <person name="Zhao Z."/>
        </authorList>
    </citation>
    <scope>NUCLEOTIDE SEQUENCE</scope>
    <source>
        <strain evidence="6">CFH 74404</strain>
    </source>
</reference>
<dbReference type="RefSeq" id="WP_284057197.1">
    <property type="nucleotide sequence ID" value="NZ_JAMSLR010000006.1"/>
</dbReference>
<evidence type="ECO:0000259" key="5">
    <source>
        <dbReference type="Pfam" id="PF00296"/>
    </source>
</evidence>
<dbReference type="GO" id="GO:0046306">
    <property type="term" value="P:alkanesulfonate catabolic process"/>
    <property type="evidence" value="ECO:0007669"/>
    <property type="project" value="TreeGrafter"/>
</dbReference>
<dbReference type="InterPro" id="IPR036661">
    <property type="entry name" value="Luciferase-like_sf"/>
</dbReference>
<name>A0AA42BB42_9BACT</name>
<dbReference type="PANTHER" id="PTHR42847">
    <property type="entry name" value="ALKANESULFONATE MONOOXYGENASE"/>
    <property type="match status" value="1"/>
</dbReference>
<keyword evidence="1" id="KW-0285">Flavoprotein</keyword>
<dbReference type="Pfam" id="PF00296">
    <property type="entry name" value="Bac_luciferase"/>
    <property type="match status" value="1"/>
</dbReference>
<accession>A0AA42BB42</accession>
<evidence type="ECO:0000256" key="2">
    <source>
        <dbReference type="ARBA" id="ARBA00022643"/>
    </source>
</evidence>
<dbReference type="InterPro" id="IPR011251">
    <property type="entry name" value="Luciferase-like_dom"/>
</dbReference>